<protein>
    <submittedName>
        <fullName evidence="1">Uncharacterized protein</fullName>
    </submittedName>
</protein>
<dbReference type="Proteomes" id="UP001162501">
    <property type="component" value="Chromosome 31"/>
</dbReference>
<sequence>MWGQTSLHSGWGYGAGKPGSGASGTIRGPPSGSSAPPQNTKYLDDVEPEPGLDVALSTFDLAHRACCPPYVYYHIVKKATGYKGLSEGSGRWTRAKPTIVRHLCTVTVHSCMFVTKSERLGRGHVYPGSVGRDHRSRVEQCGRESWAPEGGS</sequence>
<reference evidence="1" key="1">
    <citation type="submission" date="2023-05" db="EMBL/GenBank/DDBJ databases">
        <authorList>
            <consortium name="ELIXIR-Norway"/>
        </authorList>
    </citation>
    <scope>NUCLEOTIDE SEQUENCE</scope>
</reference>
<gene>
    <name evidence="1" type="ORF">MRATA1EN3_LOCUS18858</name>
</gene>
<name>A0ACB0F3Q1_RANTA</name>
<organism evidence="1 2">
    <name type="scientific">Rangifer tarandus platyrhynchus</name>
    <name type="common">Svalbard reindeer</name>
    <dbReference type="NCBI Taxonomy" id="3082113"/>
    <lineage>
        <taxon>Eukaryota</taxon>
        <taxon>Metazoa</taxon>
        <taxon>Chordata</taxon>
        <taxon>Craniata</taxon>
        <taxon>Vertebrata</taxon>
        <taxon>Euteleostomi</taxon>
        <taxon>Mammalia</taxon>
        <taxon>Eutheria</taxon>
        <taxon>Laurasiatheria</taxon>
        <taxon>Artiodactyla</taxon>
        <taxon>Ruminantia</taxon>
        <taxon>Pecora</taxon>
        <taxon>Cervidae</taxon>
        <taxon>Odocoileinae</taxon>
        <taxon>Rangifer</taxon>
    </lineage>
</organism>
<proteinExistence type="predicted"/>
<evidence type="ECO:0000313" key="1">
    <source>
        <dbReference type="EMBL" id="CAI9707645.1"/>
    </source>
</evidence>
<evidence type="ECO:0000313" key="2">
    <source>
        <dbReference type="Proteomes" id="UP001162501"/>
    </source>
</evidence>
<accession>A0ACB0F3Q1</accession>
<dbReference type="EMBL" id="OX596115">
    <property type="protein sequence ID" value="CAI9707645.1"/>
    <property type="molecule type" value="Genomic_DNA"/>
</dbReference>